<evidence type="ECO:0000256" key="2">
    <source>
        <dbReference type="SAM" id="Phobius"/>
    </source>
</evidence>
<feature type="compositionally biased region" description="Low complexity" evidence="1">
    <location>
        <begin position="78"/>
        <end position="99"/>
    </location>
</feature>
<proteinExistence type="predicted"/>
<dbReference type="STRING" id="1043493.SAMN05421637_2531"/>
<feature type="compositionally biased region" description="Low complexity" evidence="1">
    <location>
        <begin position="268"/>
        <end position="280"/>
    </location>
</feature>
<feature type="transmembrane region" description="Helical" evidence="2">
    <location>
        <begin position="50"/>
        <end position="71"/>
    </location>
</feature>
<keyword evidence="2" id="KW-1133">Transmembrane helix</keyword>
<gene>
    <name evidence="3" type="ORF">SAMN05421637_2531</name>
</gene>
<protein>
    <submittedName>
        <fullName evidence="3">Uncharacterized protein</fullName>
    </submittedName>
</protein>
<sequence length="656" mass="67188">MRWTSPRGTEGMVSDMRLSDALRSAADRAPLDGLEVDTDRARRRVTTQRGLRMGANGTLAGGMVVVLGFGISGLTGSSTNESAAMEESASDSASIATADDGAEMGGDLEMDSSGAGSTSLAWGLCGQTLPYVDTEGAPVDLSAAIGNEPAEGEPLAVTVTATSHTDGTFETFGLDGVVLWDGVVVATLAGDPGDATVSELAAVTLDEGGESVDALSVPLENCWDGEALPAGKYELVLTQEYYATAVAEEPPALEDVPEPEATEESAGSDESTGSDGSTDAAESTDSAEPAPAIEDQATDPADDSPMIDELPDTVVAGGGAMRAVSDPLGFVIEGAAPDEPFADYLSAPVEPAPEPDPADPDATDPPVGTSDSALDAASAREMYLAGLTGAWDMAAGTQRWTVSSDSRGEIASQWYGCGSEGAFPARSAEMDLLDVDVTAPASIGLSYGWVVDGNPVLSAEVRNTSDQDLTQFWGQTELHLLLVRNGRVAAEAYGVNPDRQDMYGVDMIAAAEAEAGAEPSYVDTSTLAAGASRASDFLWRDLEGCWTDAGPTTVTPGSYTLLAGHYLSVGGYAVAVDEWDAWEDESAIEDVWPDTGDTGGLGLESDGDDVDLGVATSSGAVGGGSVGTDSAMAVAPDGYDALDLMVWTSLGTITVR</sequence>
<accession>A0A1H7AEX0</accession>
<evidence type="ECO:0000256" key="1">
    <source>
        <dbReference type="SAM" id="MobiDB-lite"/>
    </source>
</evidence>
<feature type="region of interest" description="Disordered" evidence="1">
    <location>
        <begin position="341"/>
        <end position="372"/>
    </location>
</feature>
<keyword evidence="4" id="KW-1185">Reference proteome</keyword>
<evidence type="ECO:0000313" key="4">
    <source>
        <dbReference type="Proteomes" id="UP000183315"/>
    </source>
</evidence>
<feature type="compositionally biased region" description="Acidic residues" evidence="1">
    <location>
        <begin position="296"/>
        <end position="311"/>
    </location>
</feature>
<evidence type="ECO:0000313" key="3">
    <source>
        <dbReference type="EMBL" id="SEJ64139.1"/>
    </source>
</evidence>
<organism evidence="3 4">
    <name type="scientific">Demequina mangrovi</name>
    <dbReference type="NCBI Taxonomy" id="1043493"/>
    <lineage>
        <taxon>Bacteria</taxon>
        <taxon>Bacillati</taxon>
        <taxon>Actinomycetota</taxon>
        <taxon>Actinomycetes</taxon>
        <taxon>Micrococcales</taxon>
        <taxon>Demequinaceae</taxon>
        <taxon>Demequina</taxon>
    </lineage>
</organism>
<dbReference type="AlphaFoldDB" id="A0A1H7AEX0"/>
<keyword evidence="2" id="KW-0472">Membrane</keyword>
<reference evidence="4" key="1">
    <citation type="submission" date="2016-10" db="EMBL/GenBank/DDBJ databases">
        <authorList>
            <person name="Varghese N."/>
        </authorList>
    </citation>
    <scope>NUCLEOTIDE SEQUENCE [LARGE SCALE GENOMIC DNA]</scope>
    <source>
        <strain evidence="4">DSM 24868</strain>
    </source>
</reference>
<feature type="region of interest" description="Disordered" evidence="1">
    <location>
        <begin position="249"/>
        <end position="312"/>
    </location>
</feature>
<keyword evidence="2" id="KW-0812">Transmembrane</keyword>
<dbReference type="Proteomes" id="UP000183315">
    <property type="component" value="Unassembled WGS sequence"/>
</dbReference>
<feature type="compositionally biased region" description="Acidic residues" evidence="1">
    <location>
        <begin position="100"/>
        <end position="110"/>
    </location>
</feature>
<feature type="region of interest" description="Disordered" evidence="1">
    <location>
        <begin position="78"/>
        <end position="113"/>
    </location>
</feature>
<dbReference type="EMBL" id="FNZI01000006">
    <property type="protein sequence ID" value="SEJ64139.1"/>
    <property type="molecule type" value="Genomic_DNA"/>
</dbReference>
<feature type="compositionally biased region" description="Acidic residues" evidence="1">
    <location>
        <begin position="251"/>
        <end position="267"/>
    </location>
</feature>
<name>A0A1H7AEX0_9MICO</name>